<feature type="transmembrane region" description="Helical" evidence="7">
    <location>
        <begin position="813"/>
        <end position="832"/>
    </location>
</feature>
<evidence type="ECO:0008006" key="12">
    <source>
        <dbReference type="Google" id="ProtNLM"/>
    </source>
</evidence>
<feature type="transmembrane region" description="Helical" evidence="7">
    <location>
        <begin position="498"/>
        <end position="521"/>
    </location>
</feature>
<dbReference type="RefSeq" id="WP_128913848.1">
    <property type="nucleotide sequence ID" value="NZ_RDSM01000002.1"/>
</dbReference>
<dbReference type="OrthoDB" id="99702at2"/>
<evidence type="ECO:0000256" key="7">
    <source>
        <dbReference type="SAM" id="Phobius"/>
    </source>
</evidence>
<dbReference type="PANTHER" id="PTHR30572:SF4">
    <property type="entry name" value="ABC TRANSPORTER PERMEASE YTRF"/>
    <property type="match status" value="1"/>
</dbReference>
<evidence type="ECO:0000313" key="10">
    <source>
        <dbReference type="EMBL" id="RXH56376.1"/>
    </source>
</evidence>
<evidence type="ECO:0000313" key="11">
    <source>
        <dbReference type="Proteomes" id="UP000289437"/>
    </source>
</evidence>
<reference evidence="11" key="2">
    <citation type="submission" date="2019-02" db="EMBL/GenBank/DDBJ databases">
        <title>Granulicella sibirica sp. nov., a psychrotolerant acidobacterium isolated from an organic soil layer in forested tundra, West Siberia.</title>
        <authorList>
            <person name="Oshkin I.Y."/>
            <person name="Kulichevskaya I.S."/>
            <person name="Rijpstra W.I.C."/>
            <person name="Sinninghe Damste J.S."/>
            <person name="Rakitin A.L."/>
            <person name="Ravin N.V."/>
            <person name="Dedysh S.N."/>
        </authorList>
    </citation>
    <scope>NUCLEOTIDE SEQUENCE [LARGE SCALE GENOMIC DNA]</scope>
    <source>
        <strain evidence="11">AF10</strain>
    </source>
</reference>
<feature type="transmembrane region" description="Helical" evidence="7">
    <location>
        <begin position="403"/>
        <end position="427"/>
    </location>
</feature>
<dbReference type="PANTHER" id="PTHR30572">
    <property type="entry name" value="MEMBRANE COMPONENT OF TRANSPORTER-RELATED"/>
    <property type="match status" value="1"/>
</dbReference>
<comment type="subcellular location">
    <subcellularLocation>
        <location evidence="1">Cell membrane</location>
        <topology evidence="1">Multi-pass membrane protein</topology>
    </subcellularLocation>
</comment>
<name>A0A4Q0T495_9BACT</name>
<protein>
    <recommendedName>
        <fullName evidence="12">Permease</fullName>
    </recommendedName>
</protein>
<comment type="caution">
    <text evidence="10">The sequence shown here is derived from an EMBL/GenBank/DDBJ whole genome shotgun (WGS) entry which is preliminary data.</text>
</comment>
<feature type="transmembrane region" description="Helical" evidence="7">
    <location>
        <begin position="852"/>
        <end position="873"/>
    </location>
</feature>
<sequence length="884" mass="96163">MAWWTRAVNAFRGERVNRLLDEEFESHIAEAIADGRDPHEARRAFGSMLRQREASREARVTGWLEGMRADVVFGWRQLRRNRVTSVAAVLSLALAIGSCVSAFRLIDALLLRPLPVSHPERLMALSREGLSWEGKPSTFDGWAYPAFQRMREAARGSAELIALSYTNRSDLTFASDAEMEKGSVQYVSGAMFEGFGLSPSLGRFFTAEEDRVPKAHPYAVLSYDFWTKRFARDPKVIGRTFRLEDEIFEVVGVGPKGFAGMEPGTATEIFLPTMMNPWSIRRDVTWHRTLAVMVPGAEVEPMRARLDAVSRGFEAERAKNFKGLSQQSIDNYLNQHLVLNSARAGVSGLQTDYRGALTWLGVLVFLVLLIACANVANLMTALASARAREMALRVSLGAGRARLVQMVLVESAMLASMAAAVGALLAWRFAPIVVEMISNADNPVRLDLPADWRVFGFGAGLLVAVMLLFGLMPALRASAVKPMSALKGGEDPHARRRLTHWMIAAQVAFCFLVVFTAGLFVTTFQRLSALPLGYRPDGVLVLEMVAPHGQPPEAWDEVASGLRSVPGVTGVATSGWPLMNGSAWNDAIAVNGGPPNVELGYFLSVSPKWFETMGMALRSGRDLRDSDVLPGAVVVNETFVKDFFHGLDPVGRSFDKTGDDGVQNHMDVVGVVADAPYRNLREGILPVAFLPFRRRDAKGVVERPNGGTFVVRTAAKNPRTMEQELRKKAAGTRAGFRVTNVRTQQELVDGQMVRERLLAMLGVFFAAVALLLAGIGLYGVLNYSVIQRRREIGIRVAVGARGGAIAGLVLRDVLAMVAVGLIAGVGLGLAAARSIETLFYQVKASDPVALAIPSGVILAAVAFATVPAVARALRIQPVEILRAE</sequence>
<keyword evidence="4 7" id="KW-1133">Transmembrane helix</keyword>
<dbReference type="AlphaFoldDB" id="A0A4Q0T495"/>
<dbReference type="Pfam" id="PF02687">
    <property type="entry name" value="FtsX"/>
    <property type="match status" value="2"/>
</dbReference>
<dbReference type="EMBL" id="RDSM01000002">
    <property type="protein sequence ID" value="RXH56376.1"/>
    <property type="molecule type" value="Genomic_DNA"/>
</dbReference>
<evidence type="ECO:0000256" key="4">
    <source>
        <dbReference type="ARBA" id="ARBA00022989"/>
    </source>
</evidence>
<feature type="transmembrane region" description="Helical" evidence="7">
    <location>
        <begin position="356"/>
        <end position="382"/>
    </location>
</feature>
<dbReference type="InterPro" id="IPR017800">
    <property type="entry name" value="ADOP"/>
</dbReference>
<proteinExistence type="inferred from homology"/>
<dbReference type="InterPro" id="IPR025857">
    <property type="entry name" value="MacB_PCD"/>
</dbReference>
<dbReference type="Proteomes" id="UP000289437">
    <property type="component" value="Unassembled WGS sequence"/>
</dbReference>
<gene>
    <name evidence="10" type="ORF">GRAN_3233</name>
</gene>
<organism evidence="10 11">
    <name type="scientific">Granulicella sibirica</name>
    <dbReference type="NCBI Taxonomy" id="2479048"/>
    <lineage>
        <taxon>Bacteria</taxon>
        <taxon>Pseudomonadati</taxon>
        <taxon>Acidobacteriota</taxon>
        <taxon>Terriglobia</taxon>
        <taxon>Terriglobales</taxon>
        <taxon>Acidobacteriaceae</taxon>
        <taxon>Granulicella</taxon>
    </lineage>
</organism>
<feature type="domain" description="ABC3 transporter permease C-terminal" evidence="8">
    <location>
        <begin position="764"/>
        <end position="876"/>
    </location>
</feature>
<feature type="domain" description="MacB-like periplasmic core" evidence="9">
    <location>
        <begin position="509"/>
        <end position="726"/>
    </location>
</feature>
<evidence type="ECO:0000259" key="9">
    <source>
        <dbReference type="Pfam" id="PF12704"/>
    </source>
</evidence>
<keyword evidence="5 7" id="KW-0472">Membrane</keyword>
<keyword evidence="3 7" id="KW-0812">Transmembrane</keyword>
<dbReference type="NCBIfam" id="TIGR03434">
    <property type="entry name" value="ADOP"/>
    <property type="match status" value="1"/>
</dbReference>
<evidence type="ECO:0000256" key="1">
    <source>
        <dbReference type="ARBA" id="ARBA00004651"/>
    </source>
</evidence>
<evidence type="ECO:0000256" key="2">
    <source>
        <dbReference type="ARBA" id="ARBA00022475"/>
    </source>
</evidence>
<accession>A0A4Q0T495</accession>
<evidence type="ECO:0000256" key="5">
    <source>
        <dbReference type="ARBA" id="ARBA00023136"/>
    </source>
</evidence>
<feature type="transmembrane region" description="Helical" evidence="7">
    <location>
        <begin position="454"/>
        <end position="477"/>
    </location>
</feature>
<dbReference type="GO" id="GO:0022857">
    <property type="term" value="F:transmembrane transporter activity"/>
    <property type="evidence" value="ECO:0007669"/>
    <property type="project" value="TreeGrafter"/>
</dbReference>
<dbReference type="Pfam" id="PF12704">
    <property type="entry name" value="MacB_PCD"/>
    <property type="match status" value="2"/>
</dbReference>
<keyword evidence="2" id="KW-1003">Cell membrane</keyword>
<feature type="domain" description="MacB-like periplasmic core" evidence="9">
    <location>
        <begin position="85"/>
        <end position="308"/>
    </location>
</feature>
<comment type="similarity">
    <text evidence="6">Belongs to the ABC-4 integral membrane protein family.</text>
</comment>
<reference evidence="10 11" key="1">
    <citation type="submission" date="2018-11" db="EMBL/GenBank/DDBJ databases">
        <authorList>
            <person name="Mardanov A.V."/>
            <person name="Ravin N.V."/>
            <person name="Dedysh S.N."/>
        </authorList>
    </citation>
    <scope>NUCLEOTIDE SEQUENCE [LARGE SCALE GENOMIC DNA]</scope>
    <source>
        <strain evidence="10 11">AF10</strain>
    </source>
</reference>
<evidence type="ECO:0000256" key="3">
    <source>
        <dbReference type="ARBA" id="ARBA00022692"/>
    </source>
</evidence>
<evidence type="ECO:0000259" key="8">
    <source>
        <dbReference type="Pfam" id="PF02687"/>
    </source>
</evidence>
<dbReference type="InterPro" id="IPR050250">
    <property type="entry name" value="Macrolide_Exporter_MacB"/>
</dbReference>
<evidence type="ECO:0000256" key="6">
    <source>
        <dbReference type="ARBA" id="ARBA00038076"/>
    </source>
</evidence>
<keyword evidence="11" id="KW-1185">Reference proteome</keyword>
<dbReference type="GO" id="GO:0005886">
    <property type="term" value="C:plasma membrane"/>
    <property type="evidence" value="ECO:0007669"/>
    <property type="project" value="UniProtKB-SubCell"/>
</dbReference>
<feature type="transmembrane region" description="Helical" evidence="7">
    <location>
        <begin position="86"/>
        <end position="106"/>
    </location>
</feature>
<feature type="transmembrane region" description="Helical" evidence="7">
    <location>
        <begin position="757"/>
        <end position="781"/>
    </location>
</feature>
<feature type="domain" description="ABC3 transporter permease C-terminal" evidence="8">
    <location>
        <begin position="362"/>
        <end position="479"/>
    </location>
</feature>
<dbReference type="InterPro" id="IPR003838">
    <property type="entry name" value="ABC3_permease_C"/>
</dbReference>